<dbReference type="SMART" id="SM00535">
    <property type="entry name" value="RIBOc"/>
    <property type="match status" value="1"/>
</dbReference>
<dbReference type="AlphaFoldDB" id="U5D8L7"/>
<comment type="subcellular location">
    <subcellularLocation>
        <location evidence="8">Cytoplasm</location>
    </subcellularLocation>
</comment>
<feature type="domain" description="RNase III" evidence="10">
    <location>
        <begin position="11"/>
        <end position="135"/>
    </location>
</feature>
<dbReference type="SUPFAM" id="SSF54768">
    <property type="entry name" value="dsRNA-binding domain-like"/>
    <property type="match status" value="1"/>
</dbReference>
<keyword evidence="7 8" id="KW-0694">RNA-binding</keyword>
<dbReference type="PANTHER" id="PTHR11207:SF0">
    <property type="entry name" value="RIBONUCLEASE 3"/>
    <property type="match status" value="1"/>
</dbReference>
<evidence type="ECO:0000259" key="9">
    <source>
        <dbReference type="PROSITE" id="PS50137"/>
    </source>
</evidence>
<evidence type="ECO:0000256" key="8">
    <source>
        <dbReference type="HAMAP-Rule" id="MF_00104"/>
    </source>
</evidence>
<comment type="caution">
    <text evidence="11">The sequence shown here is derived from an EMBL/GenBank/DDBJ whole genome shotgun (WGS) entry which is preliminary data.</text>
</comment>
<dbReference type="PANTHER" id="PTHR11207">
    <property type="entry name" value="RIBONUCLEASE III"/>
    <property type="match status" value="1"/>
</dbReference>
<organism evidence="11 12">
    <name type="scientific">Rubidibacter lacunae KORDI 51-2</name>
    <dbReference type="NCBI Taxonomy" id="582515"/>
    <lineage>
        <taxon>Bacteria</taxon>
        <taxon>Bacillati</taxon>
        <taxon>Cyanobacteriota</taxon>
        <taxon>Cyanophyceae</taxon>
        <taxon>Oscillatoriophycideae</taxon>
        <taxon>Chroococcales</taxon>
        <taxon>Aphanothecaceae</taxon>
        <taxon>Rubidibacter</taxon>
    </lineage>
</organism>
<dbReference type="Gene3D" id="1.10.1520.10">
    <property type="entry name" value="Ribonuclease III domain"/>
    <property type="match status" value="1"/>
</dbReference>
<comment type="catalytic activity">
    <reaction evidence="1 8">
        <text>Endonucleolytic cleavage to 5'-phosphomonoester.</text>
        <dbReference type="EC" id="3.1.26.3"/>
    </reaction>
</comment>
<feature type="domain" description="DRBM" evidence="9">
    <location>
        <begin position="163"/>
        <end position="233"/>
    </location>
</feature>
<evidence type="ECO:0000256" key="2">
    <source>
        <dbReference type="ARBA" id="ARBA00010183"/>
    </source>
</evidence>
<dbReference type="STRING" id="582515.KR51_00024570"/>
<comment type="subunit">
    <text evidence="8">Homodimer.</text>
</comment>
<dbReference type="Pfam" id="PF00636">
    <property type="entry name" value="Ribonuclease_3"/>
    <property type="match status" value="1"/>
</dbReference>
<dbReference type="InParanoid" id="U5D8L7"/>
<dbReference type="FunCoup" id="U5D8L7">
    <property type="interactions" value="378"/>
</dbReference>
<keyword evidence="8" id="KW-0963">Cytoplasm</keyword>
<keyword evidence="6 8" id="KW-0378">Hydrolase</keyword>
<dbReference type="GO" id="GO:0004525">
    <property type="term" value="F:ribonuclease III activity"/>
    <property type="evidence" value="ECO:0007669"/>
    <property type="project" value="UniProtKB-UniRule"/>
</dbReference>
<dbReference type="OrthoDB" id="9805026at2"/>
<proteinExistence type="inferred from homology"/>
<dbReference type="NCBIfam" id="TIGR02191">
    <property type="entry name" value="RNaseIII"/>
    <property type="match status" value="1"/>
</dbReference>
<dbReference type="InterPro" id="IPR014720">
    <property type="entry name" value="dsRBD_dom"/>
</dbReference>
<evidence type="ECO:0000313" key="11">
    <source>
        <dbReference type="EMBL" id="ERN40953.1"/>
    </source>
</evidence>
<keyword evidence="8" id="KW-0479">Metal-binding</keyword>
<feature type="active site" evidence="8">
    <location>
        <position position="124"/>
    </location>
</feature>
<dbReference type="HAMAP" id="MF_00104">
    <property type="entry name" value="RNase_III"/>
    <property type="match status" value="1"/>
</dbReference>
<evidence type="ECO:0000256" key="1">
    <source>
        <dbReference type="ARBA" id="ARBA00000109"/>
    </source>
</evidence>
<reference evidence="11 12" key="1">
    <citation type="submission" date="2013-05" db="EMBL/GenBank/DDBJ databases">
        <title>Draft genome sequence of Rubidibacter lacunae KORDI 51-2.</title>
        <authorList>
            <person name="Choi D.H."/>
            <person name="Noh J.H."/>
            <person name="Kwon K.-K."/>
            <person name="Lee J.-H."/>
            <person name="Ryu J.-Y."/>
        </authorList>
    </citation>
    <scope>NUCLEOTIDE SEQUENCE [LARGE SCALE GENOMIC DNA]</scope>
    <source>
        <strain evidence="11 12">KORDI 51-2</strain>
    </source>
</reference>
<dbReference type="RefSeq" id="WP_022607721.1">
    <property type="nucleotide sequence ID" value="NZ_ASSJ01000060.1"/>
</dbReference>
<comment type="similarity">
    <text evidence="2">Belongs to the ribonuclease III family.</text>
</comment>
<gene>
    <name evidence="8" type="primary">rnc</name>
    <name evidence="11" type="ORF">KR51_00024570</name>
</gene>
<protein>
    <recommendedName>
        <fullName evidence="8">Ribonuclease 3</fullName>
        <ecNumber evidence="8">3.1.26.3</ecNumber>
    </recommendedName>
    <alternativeName>
        <fullName evidence="8">Ribonuclease III</fullName>
        <shortName evidence="8">RNase III</shortName>
    </alternativeName>
</protein>
<dbReference type="CDD" id="cd00593">
    <property type="entry name" value="RIBOc"/>
    <property type="match status" value="1"/>
</dbReference>
<dbReference type="PROSITE" id="PS50142">
    <property type="entry name" value="RNASE_3_2"/>
    <property type="match status" value="1"/>
</dbReference>
<dbReference type="SMART" id="SM00358">
    <property type="entry name" value="DSRM"/>
    <property type="match status" value="1"/>
</dbReference>
<dbReference type="GO" id="GO:0003725">
    <property type="term" value="F:double-stranded RNA binding"/>
    <property type="evidence" value="ECO:0007669"/>
    <property type="project" value="TreeGrafter"/>
</dbReference>
<feature type="binding site" evidence="8">
    <location>
        <position position="121"/>
    </location>
    <ligand>
        <name>Mg(2+)</name>
        <dbReference type="ChEBI" id="CHEBI:18420"/>
    </ligand>
</feature>
<keyword evidence="8" id="KW-0698">rRNA processing</keyword>
<dbReference type="eggNOG" id="COG0571">
    <property type="taxonomic scope" value="Bacteria"/>
</dbReference>
<dbReference type="Proteomes" id="UP000016960">
    <property type="component" value="Unassembled WGS sequence"/>
</dbReference>
<dbReference type="EMBL" id="ASSJ01000060">
    <property type="protein sequence ID" value="ERN40953.1"/>
    <property type="molecule type" value="Genomic_DNA"/>
</dbReference>
<dbReference type="GO" id="GO:0006364">
    <property type="term" value="P:rRNA processing"/>
    <property type="evidence" value="ECO:0007669"/>
    <property type="project" value="UniProtKB-UniRule"/>
</dbReference>
<name>U5D8L7_9CHRO</name>
<evidence type="ECO:0000256" key="7">
    <source>
        <dbReference type="ARBA" id="ARBA00022884"/>
    </source>
</evidence>
<dbReference type="GO" id="GO:0010468">
    <property type="term" value="P:regulation of gene expression"/>
    <property type="evidence" value="ECO:0007669"/>
    <property type="project" value="TreeGrafter"/>
</dbReference>
<dbReference type="PROSITE" id="PS00517">
    <property type="entry name" value="RNASE_3_1"/>
    <property type="match status" value="1"/>
</dbReference>
<comment type="cofactor">
    <cofactor evidence="8">
        <name>Mg(2+)</name>
        <dbReference type="ChEBI" id="CHEBI:18420"/>
    </cofactor>
</comment>
<feature type="active site" evidence="8">
    <location>
        <position position="53"/>
    </location>
</feature>
<dbReference type="GO" id="GO:0006397">
    <property type="term" value="P:mRNA processing"/>
    <property type="evidence" value="ECO:0007669"/>
    <property type="project" value="UniProtKB-UniRule"/>
</dbReference>
<feature type="binding site" evidence="8">
    <location>
        <position position="124"/>
    </location>
    <ligand>
        <name>Mg(2+)</name>
        <dbReference type="ChEBI" id="CHEBI:18420"/>
    </ligand>
</feature>
<accession>U5D8L7</accession>
<dbReference type="PROSITE" id="PS50137">
    <property type="entry name" value="DS_RBD"/>
    <property type="match status" value="1"/>
</dbReference>
<dbReference type="SUPFAM" id="SSF69065">
    <property type="entry name" value="RNase III domain-like"/>
    <property type="match status" value="1"/>
</dbReference>
<dbReference type="InterPro" id="IPR036389">
    <property type="entry name" value="RNase_III_sf"/>
</dbReference>
<keyword evidence="4 8" id="KW-0540">Nuclease</keyword>
<evidence type="ECO:0000259" key="10">
    <source>
        <dbReference type="PROSITE" id="PS50142"/>
    </source>
</evidence>
<dbReference type="GO" id="GO:0005737">
    <property type="term" value="C:cytoplasm"/>
    <property type="evidence" value="ECO:0007669"/>
    <property type="project" value="UniProtKB-SubCell"/>
</dbReference>
<dbReference type="GO" id="GO:0046872">
    <property type="term" value="F:metal ion binding"/>
    <property type="evidence" value="ECO:0007669"/>
    <property type="project" value="UniProtKB-KW"/>
</dbReference>
<evidence type="ECO:0000256" key="4">
    <source>
        <dbReference type="ARBA" id="ARBA00022722"/>
    </source>
</evidence>
<evidence type="ECO:0000256" key="6">
    <source>
        <dbReference type="ARBA" id="ARBA00022801"/>
    </source>
</evidence>
<dbReference type="GO" id="GO:0008033">
    <property type="term" value="P:tRNA processing"/>
    <property type="evidence" value="ECO:0007669"/>
    <property type="project" value="UniProtKB-KW"/>
</dbReference>
<dbReference type="GO" id="GO:0019843">
    <property type="term" value="F:rRNA binding"/>
    <property type="evidence" value="ECO:0007669"/>
    <property type="project" value="UniProtKB-KW"/>
</dbReference>
<dbReference type="Gene3D" id="3.30.160.20">
    <property type="match status" value="1"/>
</dbReference>
<dbReference type="InterPro" id="IPR011907">
    <property type="entry name" value="RNase_III"/>
</dbReference>
<evidence type="ECO:0000313" key="12">
    <source>
        <dbReference type="Proteomes" id="UP000016960"/>
    </source>
</evidence>
<evidence type="ECO:0000256" key="3">
    <source>
        <dbReference type="ARBA" id="ARBA00022664"/>
    </source>
</evidence>
<dbReference type="CDD" id="cd10845">
    <property type="entry name" value="DSRM_RNAse_III_family"/>
    <property type="match status" value="1"/>
</dbReference>
<keyword evidence="8" id="KW-0699">rRNA-binding</keyword>
<keyword evidence="8" id="KW-0819">tRNA processing</keyword>
<keyword evidence="5 8" id="KW-0255">Endonuclease</keyword>
<evidence type="ECO:0000256" key="5">
    <source>
        <dbReference type="ARBA" id="ARBA00022759"/>
    </source>
</evidence>
<dbReference type="EC" id="3.1.26.3" evidence="8"/>
<feature type="binding site" evidence="8">
    <location>
        <position position="49"/>
    </location>
    <ligand>
        <name>Mg(2+)</name>
        <dbReference type="ChEBI" id="CHEBI:18420"/>
    </ligand>
</feature>
<comment type="function">
    <text evidence="8">Digests double-stranded RNA. Involved in the processing of primary rRNA transcript to yield the immediate precursors to the large and small rRNAs (23S and 16S). Processes some mRNAs, and tRNAs when they are encoded in the rRNA operon. Processes pre-crRNA and tracrRNA of type II CRISPR loci if present in the organism.</text>
</comment>
<keyword evidence="3 8" id="KW-0507">mRNA processing</keyword>
<keyword evidence="12" id="KW-1185">Reference proteome</keyword>
<keyword evidence="8" id="KW-0460">Magnesium</keyword>
<sequence length="249" mass="27090">MTVPQPRLQHLQCLTLKLGLPADAPIAWELLDRALTHPSASCVNYQQLEFLGDSVLRLAASELLQEMYPDGTVGEFAALRSILVSDRVLAELADGLGLERYLLMSTGAAGDPAGRRSRLADAFEAVLGALYASTHSFDLVRPWLDPLLVPRADDIRRDPALYNYKDALQEWTQAQHKSLPEYRVRAAKVATDPSSRFTAEVWFRGNCLGIGTGPSKKAAEQAAAKAAYTTAVVADTQSSGAERPDTQHS</sequence>
<dbReference type="InterPro" id="IPR000999">
    <property type="entry name" value="RNase_III_dom"/>
</dbReference>
<dbReference type="Pfam" id="PF00035">
    <property type="entry name" value="dsrm"/>
    <property type="match status" value="1"/>
</dbReference>
<dbReference type="PATRIC" id="fig|582515.4.peg.2769"/>